<dbReference type="EMBL" id="MGDX01000039">
    <property type="protein sequence ID" value="OGL69964.1"/>
    <property type="molecule type" value="Genomic_DNA"/>
</dbReference>
<evidence type="ECO:0000256" key="5">
    <source>
        <dbReference type="SAM" id="MobiDB-lite"/>
    </source>
</evidence>
<dbReference type="InterPro" id="IPR059100">
    <property type="entry name" value="TSP3_bac"/>
</dbReference>
<keyword evidence="6" id="KW-1133">Transmembrane helix</keyword>
<feature type="compositionally biased region" description="Acidic residues" evidence="5">
    <location>
        <begin position="234"/>
        <end position="244"/>
    </location>
</feature>
<dbReference type="GO" id="GO:0005509">
    <property type="term" value="F:calcium ion binding"/>
    <property type="evidence" value="ECO:0007669"/>
    <property type="project" value="InterPro"/>
</dbReference>
<dbReference type="Pfam" id="PF18884">
    <property type="entry name" value="TSP3_bac"/>
    <property type="match status" value="3"/>
</dbReference>
<dbReference type="InterPro" id="IPR053180">
    <property type="entry name" value="Ca-binding_acidic-repeat"/>
</dbReference>
<evidence type="ECO:0000256" key="6">
    <source>
        <dbReference type="SAM" id="Phobius"/>
    </source>
</evidence>
<keyword evidence="6" id="KW-0472">Membrane</keyword>
<feature type="region of interest" description="Disordered" evidence="5">
    <location>
        <begin position="34"/>
        <end position="53"/>
    </location>
</feature>
<keyword evidence="6" id="KW-0812">Transmembrane</keyword>
<reference evidence="7 8" key="1">
    <citation type="journal article" date="2016" name="Nat. Commun.">
        <title>Thousands of microbial genomes shed light on interconnected biogeochemical processes in an aquifer system.</title>
        <authorList>
            <person name="Anantharaman K."/>
            <person name="Brown C.T."/>
            <person name="Hug L.A."/>
            <person name="Sharon I."/>
            <person name="Castelle C.J."/>
            <person name="Probst A.J."/>
            <person name="Thomas B.C."/>
            <person name="Singh A."/>
            <person name="Wilkins M.J."/>
            <person name="Karaoz U."/>
            <person name="Brodie E.L."/>
            <person name="Williams K.H."/>
            <person name="Hubbard S.S."/>
            <person name="Banfield J.F."/>
        </authorList>
    </citation>
    <scope>NUCLEOTIDE SEQUENCE [LARGE SCALE GENOMIC DNA]</scope>
</reference>
<feature type="region of interest" description="Disordered" evidence="5">
    <location>
        <begin position="211"/>
        <end position="280"/>
    </location>
</feature>
<comment type="subcellular location">
    <subcellularLocation>
        <location evidence="1">Secreted</location>
    </subcellularLocation>
</comment>
<protein>
    <submittedName>
        <fullName evidence="7">Uncharacterized protein</fullName>
    </submittedName>
</protein>
<dbReference type="STRING" id="1802389.A3C17_02065"/>
<feature type="transmembrane region" description="Helical" evidence="6">
    <location>
        <begin position="6"/>
        <end position="28"/>
    </location>
</feature>
<comment type="caution">
    <text evidence="7">The sequence shown here is derived from an EMBL/GenBank/DDBJ whole genome shotgun (WGS) entry which is preliminary data.</text>
</comment>
<accession>A0A1F7TWP6</accession>
<dbReference type="PANTHER" id="PTHR37467">
    <property type="entry name" value="EXPORTED CALCIUM-BINDING GLYCOPROTEIN-RELATED"/>
    <property type="match status" value="1"/>
</dbReference>
<dbReference type="PANTHER" id="PTHR37467:SF1">
    <property type="entry name" value="EXPORTED CALCIUM-BINDING GLYCOPROTEIN"/>
    <property type="match status" value="1"/>
</dbReference>
<keyword evidence="2" id="KW-0964">Secreted</keyword>
<dbReference type="InterPro" id="IPR028974">
    <property type="entry name" value="TSP_type-3_rpt"/>
</dbReference>
<keyword evidence="4" id="KW-0106">Calcium</keyword>
<feature type="compositionally biased region" description="Acidic residues" evidence="5">
    <location>
        <begin position="259"/>
        <end position="269"/>
    </location>
</feature>
<evidence type="ECO:0000313" key="7">
    <source>
        <dbReference type="EMBL" id="OGL69964.1"/>
    </source>
</evidence>
<evidence type="ECO:0000256" key="3">
    <source>
        <dbReference type="ARBA" id="ARBA00022729"/>
    </source>
</evidence>
<evidence type="ECO:0000256" key="1">
    <source>
        <dbReference type="ARBA" id="ARBA00004613"/>
    </source>
</evidence>
<gene>
    <name evidence="7" type="ORF">A3C17_02065</name>
</gene>
<organism evidence="7 8">
    <name type="scientific">Candidatus Uhrbacteria bacterium RIFCSPHIGHO2_02_FULL_53_13</name>
    <dbReference type="NCBI Taxonomy" id="1802389"/>
    <lineage>
        <taxon>Bacteria</taxon>
        <taxon>Candidatus Uhriibacteriota</taxon>
    </lineage>
</organism>
<proteinExistence type="predicted"/>
<evidence type="ECO:0000256" key="4">
    <source>
        <dbReference type="ARBA" id="ARBA00022837"/>
    </source>
</evidence>
<feature type="compositionally biased region" description="Polar residues" evidence="5">
    <location>
        <begin position="41"/>
        <end position="53"/>
    </location>
</feature>
<feature type="compositionally biased region" description="Basic and acidic residues" evidence="5">
    <location>
        <begin position="220"/>
        <end position="233"/>
    </location>
</feature>
<evidence type="ECO:0000256" key="2">
    <source>
        <dbReference type="ARBA" id="ARBA00022525"/>
    </source>
</evidence>
<name>A0A1F7TWP6_9BACT</name>
<evidence type="ECO:0000313" key="8">
    <source>
        <dbReference type="Proteomes" id="UP000177097"/>
    </source>
</evidence>
<sequence>MSKQRVIIYTVAIAVTLSLVVLVAVRLVSRPDAREHREQVEQSASSIEQARASCQNEQNPDGCFTATVNREARRLADAGLCKALEGKARVSCVSLVALDQEDSDACGELTGEDQRACADGANFKLATGSMDLVRCDRLNDEELKNTCRANIERQAVALGRCAEFDVSARLCEDTEAYRRAVEDGNLAACDQFDEDAREACAYDVEDQLRTDEDGDGLTLSEERTLGTDAKAIDTDQDGLSDSEEANTYRTNPLVRDTDGDGFGDGEEVENGYNPNGEGRL</sequence>
<keyword evidence="3" id="KW-0732">Signal</keyword>
<dbReference type="AlphaFoldDB" id="A0A1F7TWP6"/>
<dbReference type="SUPFAM" id="SSF103647">
    <property type="entry name" value="TSP type-3 repeat"/>
    <property type="match status" value="1"/>
</dbReference>
<dbReference type="Proteomes" id="UP000177097">
    <property type="component" value="Unassembled WGS sequence"/>
</dbReference>